<feature type="transmembrane region" description="Helical" evidence="1">
    <location>
        <begin position="87"/>
        <end position="105"/>
    </location>
</feature>
<sequence length="122" mass="13034">MSTMSSRQSSAEKRAVASKPEVAGIVVPGIVLSERPSNPLIKVQAQSDNDETEPKSTVSSPQQVVLLAPGVVYPGRKGRAVRSIPQTARQLVCVALVALAFWHLWSTLDMAAMHVPITDAMS</sequence>
<name>A0AAD3TNM4_9TREE</name>
<keyword evidence="1" id="KW-1133">Transmembrane helix</keyword>
<accession>A0AAD3TNM4</accession>
<keyword evidence="3" id="KW-1185">Reference proteome</keyword>
<keyword evidence="1" id="KW-0472">Membrane</keyword>
<reference evidence="2" key="2">
    <citation type="submission" date="2023-06" db="EMBL/GenBank/DDBJ databases">
        <authorList>
            <person name="Kobayashi Y."/>
            <person name="Kayamori A."/>
            <person name="Aoki K."/>
            <person name="Shiwa Y."/>
            <person name="Fujita N."/>
            <person name="Sugita T."/>
            <person name="Iwasaki W."/>
            <person name="Tanaka N."/>
            <person name="Takashima M."/>
        </authorList>
    </citation>
    <scope>NUCLEOTIDE SEQUENCE</scope>
    <source>
        <strain evidence="2">HIS016</strain>
    </source>
</reference>
<evidence type="ECO:0000313" key="3">
    <source>
        <dbReference type="Proteomes" id="UP001222932"/>
    </source>
</evidence>
<dbReference type="AlphaFoldDB" id="A0AAD3TNM4"/>
<evidence type="ECO:0000313" key="2">
    <source>
        <dbReference type="EMBL" id="GMK53897.1"/>
    </source>
</evidence>
<evidence type="ECO:0000256" key="1">
    <source>
        <dbReference type="SAM" id="Phobius"/>
    </source>
</evidence>
<dbReference type="EMBL" id="BTCM01000001">
    <property type="protein sequence ID" value="GMK53897.1"/>
    <property type="molecule type" value="Genomic_DNA"/>
</dbReference>
<organism evidence="2 3">
    <name type="scientific">Cutaneotrichosporon spelunceum</name>
    <dbReference type="NCBI Taxonomy" id="1672016"/>
    <lineage>
        <taxon>Eukaryota</taxon>
        <taxon>Fungi</taxon>
        <taxon>Dikarya</taxon>
        <taxon>Basidiomycota</taxon>
        <taxon>Agaricomycotina</taxon>
        <taxon>Tremellomycetes</taxon>
        <taxon>Trichosporonales</taxon>
        <taxon>Trichosporonaceae</taxon>
        <taxon>Cutaneotrichosporon</taxon>
    </lineage>
</organism>
<reference evidence="2" key="1">
    <citation type="journal article" date="2023" name="BMC Genomics">
        <title>Chromosome-level genome assemblies of Cutaneotrichosporon spp. (Trichosporonales, Basidiomycota) reveal imbalanced evolution between nucleotide sequences and chromosome synteny.</title>
        <authorList>
            <person name="Kobayashi Y."/>
            <person name="Kayamori A."/>
            <person name="Aoki K."/>
            <person name="Shiwa Y."/>
            <person name="Matsutani M."/>
            <person name="Fujita N."/>
            <person name="Sugita T."/>
            <person name="Iwasaki W."/>
            <person name="Tanaka N."/>
            <person name="Takashima M."/>
        </authorList>
    </citation>
    <scope>NUCLEOTIDE SEQUENCE</scope>
    <source>
        <strain evidence="2">HIS016</strain>
    </source>
</reference>
<protein>
    <submittedName>
        <fullName evidence="2">Uncharacterized protein</fullName>
    </submittedName>
</protein>
<comment type="caution">
    <text evidence="2">The sequence shown here is derived from an EMBL/GenBank/DDBJ whole genome shotgun (WGS) entry which is preliminary data.</text>
</comment>
<keyword evidence="1" id="KW-0812">Transmembrane</keyword>
<dbReference type="Proteomes" id="UP001222932">
    <property type="component" value="Unassembled WGS sequence"/>
</dbReference>
<proteinExistence type="predicted"/>
<gene>
    <name evidence="2" type="ORF">CspeluHIS016_0104830</name>
</gene>